<dbReference type="Proteomes" id="UP001144978">
    <property type="component" value="Unassembled WGS sequence"/>
</dbReference>
<protein>
    <submittedName>
        <fullName evidence="1">Uncharacterized protein</fullName>
    </submittedName>
</protein>
<name>A0ACC1N119_9APHY</name>
<organism evidence="1 2">
    <name type="scientific">Trametes sanguinea</name>
    <dbReference type="NCBI Taxonomy" id="158606"/>
    <lineage>
        <taxon>Eukaryota</taxon>
        <taxon>Fungi</taxon>
        <taxon>Dikarya</taxon>
        <taxon>Basidiomycota</taxon>
        <taxon>Agaricomycotina</taxon>
        <taxon>Agaricomycetes</taxon>
        <taxon>Polyporales</taxon>
        <taxon>Polyporaceae</taxon>
        <taxon>Trametes</taxon>
    </lineage>
</organism>
<accession>A0ACC1N119</accession>
<keyword evidence="2" id="KW-1185">Reference proteome</keyword>
<proteinExistence type="predicted"/>
<reference evidence="1" key="1">
    <citation type="submission" date="2022-08" db="EMBL/GenBank/DDBJ databases">
        <title>Genome Sequence of Pycnoporus sanguineus.</title>
        <authorList>
            <person name="Buettner E."/>
        </authorList>
    </citation>
    <scope>NUCLEOTIDE SEQUENCE</scope>
    <source>
        <strain evidence="1">CG-C14</strain>
    </source>
</reference>
<dbReference type="EMBL" id="JANSHE010005144">
    <property type="protein sequence ID" value="KAJ2972473.1"/>
    <property type="molecule type" value="Genomic_DNA"/>
</dbReference>
<evidence type="ECO:0000313" key="2">
    <source>
        <dbReference type="Proteomes" id="UP001144978"/>
    </source>
</evidence>
<evidence type="ECO:0000313" key="1">
    <source>
        <dbReference type="EMBL" id="KAJ2972473.1"/>
    </source>
</evidence>
<sequence length="386" mass="42394">MLGDGEAIPYDVLVLATGSSWPRLLDFPNKIEDVRGHVNKWRRKFEVAQHIVVVGGGAVGIELAGELNYHWPGKKVTLVHSEPLLLNDTYPERFRKEIERRLRAKGIDVLLGDRVDVPPQGTVRITTRNSVQIPDADLIVQAYGAKPNTGFLRTWDAEILSRQGTVKVDAHLEVPRHPGVFAAGDIIDWPEEKQSHKAVEHVPIVVANVLSRLVGDAPRKIYKGSPETLVIPVGKTGGAGYVAVFGGLRVFVGDCVVRKVKAQNLSVRRLFAFVQSSLVATPKEALSWLRMVRNLSQALSLFETQLNGGTAVWFQYPRRRLIQGSLAVTRPPADRQELLPSEGRKIPIPGDPPNQCTGEDNDSQGLSAVTSTHFGFGACLKIKMAP</sequence>
<gene>
    <name evidence="1" type="ORF">NUW54_g12261</name>
</gene>
<comment type="caution">
    <text evidence="1">The sequence shown here is derived from an EMBL/GenBank/DDBJ whole genome shotgun (WGS) entry which is preliminary data.</text>
</comment>